<dbReference type="EMBL" id="BQNB010011684">
    <property type="protein sequence ID" value="GJS93807.1"/>
    <property type="molecule type" value="Genomic_DNA"/>
</dbReference>
<dbReference type="InterPro" id="IPR025558">
    <property type="entry name" value="DUF4283"/>
</dbReference>
<name>A0ABQ4ZY67_9ASTR</name>
<organism evidence="3 4">
    <name type="scientific">Tanacetum coccineum</name>
    <dbReference type="NCBI Taxonomy" id="301880"/>
    <lineage>
        <taxon>Eukaryota</taxon>
        <taxon>Viridiplantae</taxon>
        <taxon>Streptophyta</taxon>
        <taxon>Embryophyta</taxon>
        <taxon>Tracheophyta</taxon>
        <taxon>Spermatophyta</taxon>
        <taxon>Magnoliopsida</taxon>
        <taxon>eudicotyledons</taxon>
        <taxon>Gunneridae</taxon>
        <taxon>Pentapetalae</taxon>
        <taxon>asterids</taxon>
        <taxon>campanulids</taxon>
        <taxon>Asterales</taxon>
        <taxon>Asteraceae</taxon>
        <taxon>Asteroideae</taxon>
        <taxon>Anthemideae</taxon>
        <taxon>Anthemidinae</taxon>
        <taxon>Tanacetum</taxon>
    </lineage>
</organism>
<dbReference type="InterPro" id="IPR040256">
    <property type="entry name" value="At4g02000-like"/>
</dbReference>
<evidence type="ECO:0000313" key="3">
    <source>
        <dbReference type="EMBL" id="GJS93807.1"/>
    </source>
</evidence>
<evidence type="ECO:0000259" key="2">
    <source>
        <dbReference type="Pfam" id="PF14111"/>
    </source>
</evidence>
<feature type="compositionally biased region" description="Low complexity" evidence="1">
    <location>
        <begin position="222"/>
        <end position="239"/>
    </location>
</feature>
<dbReference type="Pfam" id="PF14111">
    <property type="entry name" value="DUF4283"/>
    <property type="match status" value="1"/>
</dbReference>
<reference evidence="3" key="2">
    <citation type="submission" date="2022-01" db="EMBL/GenBank/DDBJ databases">
        <authorList>
            <person name="Yamashiro T."/>
            <person name="Shiraishi A."/>
            <person name="Satake H."/>
            <person name="Nakayama K."/>
        </authorList>
    </citation>
    <scope>NUCLEOTIDE SEQUENCE</scope>
</reference>
<dbReference type="PANTHER" id="PTHR31286:SF99">
    <property type="entry name" value="DUF4283 DOMAIN-CONTAINING PROTEIN"/>
    <property type="match status" value="1"/>
</dbReference>
<evidence type="ECO:0000256" key="1">
    <source>
        <dbReference type="SAM" id="MobiDB-lite"/>
    </source>
</evidence>
<protein>
    <submittedName>
        <fullName evidence="3">Zinc knuckle CX2CX4HX4C containing protein</fullName>
    </submittedName>
</protein>
<proteinExistence type="predicted"/>
<accession>A0ABQ4ZY67</accession>
<gene>
    <name evidence="3" type="ORF">Tco_0800775</name>
</gene>
<keyword evidence="4" id="KW-1185">Reference proteome</keyword>
<reference evidence="3" key="1">
    <citation type="journal article" date="2022" name="Int. J. Mol. Sci.">
        <title>Draft Genome of Tanacetum Coccineum: Genomic Comparison of Closely Related Tanacetum-Family Plants.</title>
        <authorList>
            <person name="Yamashiro T."/>
            <person name="Shiraishi A."/>
            <person name="Nakayama K."/>
            <person name="Satake H."/>
        </authorList>
    </citation>
    <scope>NUCLEOTIDE SEQUENCE</scope>
</reference>
<feature type="domain" description="DUF4283" evidence="2">
    <location>
        <begin position="3"/>
        <end position="42"/>
    </location>
</feature>
<dbReference type="PANTHER" id="PTHR31286">
    <property type="entry name" value="GLYCINE-RICH CELL WALL STRUCTURAL PROTEIN 1.8-LIKE"/>
    <property type="match status" value="1"/>
</dbReference>
<comment type="caution">
    <text evidence="3">The sequence shown here is derived from an EMBL/GenBank/DDBJ whole genome shotgun (WGS) entry which is preliminary data.</text>
</comment>
<dbReference type="Proteomes" id="UP001151760">
    <property type="component" value="Unassembled WGS sequence"/>
</dbReference>
<feature type="region of interest" description="Disordered" evidence="1">
    <location>
        <begin position="218"/>
        <end position="239"/>
    </location>
</feature>
<evidence type="ECO:0000313" key="4">
    <source>
        <dbReference type="Proteomes" id="UP001151760"/>
    </source>
</evidence>
<sequence length="301" mass="33622">MMNSKGFFFFQFKTLKGLEDVLENGSWMIRKSPIILKKWNMSTRLCKDELTRIPVWVKIHDVAIHAFTQDGLSIIASKLGKPIIASMCIESWGRSSFARRLIEINTEDVLQDSLTIGIPCEDDRFSIETVSIEYEWKPPRCDLCKIFGHSYDYFPKKVLIPNAETSNVITLNVVNTSTVPTPLVQKTNNGFQMVGKKKKKKGKSKSNVVGPSIKQNVRYEPKASTSAPKKTTTNVGNVSNSSSLLKNMVNSPNQDNIISSNSFAALNKDIEDEEEVENVFDETANHFNSKIGGESSFTAVG</sequence>